<evidence type="ECO:0000313" key="5">
    <source>
        <dbReference type="Proteomes" id="UP000050326"/>
    </source>
</evidence>
<dbReference type="InterPro" id="IPR001387">
    <property type="entry name" value="Cro/C1-type_HTH"/>
</dbReference>
<dbReference type="SUPFAM" id="SSF47413">
    <property type="entry name" value="lambda repressor-like DNA-binding domains"/>
    <property type="match status" value="1"/>
</dbReference>
<dbReference type="PANTHER" id="PTHR46558">
    <property type="entry name" value="TRACRIPTIONAL REGULATORY PROTEIN-RELATED-RELATED"/>
    <property type="match status" value="1"/>
</dbReference>
<evidence type="ECO:0000313" key="4">
    <source>
        <dbReference type="EMBL" id="KPU43261.1"/>
    </source>
</evidence>
<keyword evidence="2" id="KW-0472">Membrane</keyword>
<dbReference type="PANTHER" id="PTHR46558:SF13">
    <property type="entry name" value="HTH-TYPE TRANSCRIPTIONAL REGULATOR IMMR"/>
    <property type="match status" value="1"/>
</dbReference>
<accession>A0A0P8Y915</accession>
<dbReference type="RefSeq" id="WP_054876266.1">
    <property type="nucleotide sequence ID" value="NZ_LKET01000041.1"/>
</dbReference>
<dbReference type="Gene3D" id="1.10.260.40">
    <property type="entry name" value="lambda repressor-like DNA-binding domains"/>
    <property type="match status" value="1"/>
</dbReference>
<dbReference type="GO" id="GO:0003677">
    <property type="term" value="F:DNA binding"/>
    <property type="evidence" value="ECO:0007669"/>
    <property type="project" value="UniProtKB-KW"/>
</dbReference>
<dbReference type="AlphaFoldDB" id="A0A0P8Y915"/>
<feature type="transmembrane region" description="Helical" evidence="2">
    <location>
        <begin position="142"/>
        <end position="171"/>
    </location>
</feature>
<dbReference type="STRING" id="36849.OXPF_32750"/>
<gene>
    <name evidence="4" type="primary">immR_1</name>
    <name evidence="4" type="ORF">OXPF_32750</name>
</gene>
<dbReference type="CDD" id="cd00093">
    <property type="entry name" value="HTH_XRE"/>
    <property type="match status" value="1"/>
</dbReference>
<evidence type="ECO:0000256" key="2">
    <source>
        <dbReference type="SAM" id="Phobius"/>
    </source>
</evidence>
<keyword evidence="1" id="KW-0238">DNA-binding</keyword>
<name>A0A0P8Y915_9CLOT</name>
<dbReference type="EMBL" id="LKET01000041">
    <property type="protein sequence ID" value="KPU43261.1"/>
    <property type="molecule type" value="Genomic_DNA"/>
</dbReference>
<dbReference type="InterPro" id="IPR010982">
    <property type="entry name" value="Lambda_DNA-bd_dom_sf"/>
</dbReference>
<dbReference type="Proteomes" id="UP000050326">
    <property type="component" value="Unassembled WGS sequence"/>
</dbReference>
<dbReference type="Pfam" id="PF01381">
    <property type="entry name" value="HTH_3"/>
    <property type="match status" value="1"/>
</dbReference>
<reference evidence="4 5" key="1">
    <citation type="submission" date="2015-09" db="EMBL/GenBank/DDBJ databases">
        <title>Genome sequence of Oxobacter pfennigii DSM 3222.</title>
        <authorList>
            <person name="Poehlein A."/>
            <person name="Bengelsdorf F.R."/>
            <person name="Schiel-Bengelsdorf B."/>
            <person name="Duerre P."/>
            <person name="Daniel R."/>
        </authorList>
    </citation>
    <scope>NUCLEOTIDE SEQUENCE [LARGE SCALE GENOMIC DNA]</scope>
    <source>
        <strain evidence="4 5">DSM 3222</strain>
    </source>
</reference>
<evidence type="ECO:0000259" key="3">
    <source>
        <dbReference type="PROSITE" id="PS50943"/>
    </source>
</evidence>
<dbReference type="PROSITE" id="PS50943">
    <property type="entry name" value="HTH_CROC1"/>
    <property type="match status" value="1"/>
</dbReference>
<protein>
    <submittedName>
        <fullName evidence="4">HTH-type transcriptional regulator ImmR</fullName>
    </submittedName>
</protein>
<feature type="transmembrane region" description="Helical" evidence="2">
    <location>
        <begin position="94"/>
        <end position="112"/>
    </location>
</feature>
<dbReference type="PATRIC" id="fig|36849.3.peg.3472"/>
<dbReference type="OrthoDB" id="9801008at2"/>
<proteinExistence type="predicted"/>
<organism evidence="4 5">
    <name type="scientific">Oxobacter pfennigii</name>
    <dbReference type="NCBI Taxonomy" id="36849"/>
    <lineage>
        <taxon>Bacteria</taxon>
        <taxon>Bacillati</taxon>
        <taxon>Bacillota</taxon>
        <taxon>Clostridia</taxon>
        <taxon>Eubacteriales</taxon>
        <taxon>Clostridiaceae</taxon>
        <taxon>Oxobacter</taxon>
    </lineage>
</organism>
<comment type="caution">
    <text evidence="4">The sequence shown here is derived from an EMBL/GenBank/DDBJ whole genome shotgun (WGS) entry which is preliminary data.</text>
</comment>
<keyword evidence="2" id="KW-0812">Transmembrane</keyword>
<keyword evidence="5" id="KW-1185">Reference proteome</keyword>
<feature type="domain" description="HTH cro/C1-type" evidence="3">
    <location>
        <begin position="7"/>
        <end position="61"/>
    </location>
</feature>
<feature type="transmembrane region" description="Helical" evidence="2">
    <location>
        <begin position="177"/>
        <end position="198"/>
    </location>
</feature>
<evidence type="ECO:0000256" key="1">
    <source>
        <dbReference type="ARBA" id="ARBA00023125"/>
    </source>
</evidence>
<keyword evidence="2" id="KW-1133">Transmembrane helix</keyword>
<sequence length="208" mass="23560">MTLGEKVSKLRNKHNMSQGDLAEKINVSRQSISKWETGASIPDLDKLVALSNLFQVSIDDLAKEDVRADKSIEDGATCQEKNTTPRRIYGTQKIIGFILIAAAIICIILAMVFAKRFLMIPTVYLLLCGCLCLLVKKYVALLIGWITFLPIAISLPYFISSSMGAIFYRSYYQNGNYFGLLISFIMWLQLLGLVWFTIKIKVFRKKEK</sequence>
<feature type="transmembrane region" description="Helical" evidence="2">
    <location>
        <begin position="118"/>
        <end position="135"/>
    </location>
</feature>
<dbReference type="SMART" id="SM00530">
    <property type="entry name" value="HTH_XRE"/>
    <property type="match status" value="1"/>
</dbReference>